<feature type="transmembrane region" description="Helical" evidence="2">
    <location>
        <begin position="79"/>
        <end position="100"/>
    </location>
</feature>
<reference evidence="3" key="1">
    <citation type="submission" date="2022-11" db="EMBL/GenBank/DDBJ databases">
        <authorList>
            <person name="Petersen C."/>
        </authorList>
    </citation>
    <scope>NUCLEOTIDE SEQUENCE</scope>
    <source>
        <strain evidence="3">IBT 19713</strain>
    </source>
</reference>
<comment type="caution">
    <text evidence="3">The sequence shown here is derived from an EMBL/GenBank/DDBJ whole genome shotgun (WGS) entry which is preliminary data.</text>
</comment>
<dbReference type="EMBL" id="JAPQKS010000002">
    <property type="protein sequence ID" value="KAJ5246267.1"/>
    <property type="molecule type" value="Genomic_DNA"/>
</dbReference>
<feature type="compositionally biased region" description="Low complexity" evidence="1">
    <location>
        <begin position="157"/>
        <end position="168"/>
    </location>
</feature>
<evidence type="ECO:0000313" key="4">
    <source>
        <dbReference type="Proteomes" id="UP001150941"/>
    </source>
</evidence>
<accession>A0A9W9PJ77</accession>
<proteinExistence type="predicted"/>
<feature type="region of interest" description="Disordered" evidence="1">
    <location>
        <begin position="104"/>
        <end position="168"/>
    </location>
</feature>
<keyword evidence="2" id="KW-1133">Transmembrane helix</keyword>
<name>A0A9W9PJ77_9EURO</name>
<keyword evidence="2" id="KW-0812">Transmembrane</keyword>
<evidence type="ECO:0000256" key="1">
    <source>
        <dbReference type="SAM" id="MobiDB-lite"/>
    </source>
</evidence>
<keyword evidence="4" id="KW-1185">Reference proteome</keyword>
<dbReference type="GeneID" id="83197850"/>
<sequence length="168" mass="18763">MCSTLPIIKLGHLMNVPHVPYRLEMNYKALFCTYPRNDVTGDRSSFRLFLKKLLWPSAFPVLVCTLFPTLAGWKSKGIAALFPGIVAAPLFLLTSTIPIIEQAEDENHLPHRKSHELNRPSRPRWDSELPAPPPHLDPGTKATSAYNSRELPPRPLPSSWCPLSSSAS</sequence>
<feature type="compositionally biased region" description="Basic and acidic residues" evidence="1">
    <location>
        <begin position="105"/>
        <end position="127"/>
    </location>
</feature>
<evidence type="ECO:0000313" key="3">
    <source>
        <dbReference type="EMBL" id="KAJ5246267.1"/>
    </source>
</evidence>
<gene>
    <name evidence="3" type="ORF">N7468_001250</name>
</gene>
<dbReference type="Proteomes" id="UP001150941">
    <property type="component" value="Unassembled WGS sequence"/>
</dbReference>
<dbReference type="AlphaFoldDB" id="A0A9W9PJ77"/>
<protein>
    <submittedName>
        <fullName evidence="3">Uncharacterized protein</fullName>
    </submittedName>
</protein>
<organism evidence="3 4">
    <name type="scientific">Penicillium chermesinum</name>
    <dbReference type="NCBI Taxonomy" id="63820"/>
    <lineage>
        <taxon>Eukaryota</taxon>
        <taxon>Fungi</taxon>
        <taxon>Dikarya</taxon>
        <taxon>Ascomycota</taxon>
        <taxon>Pezizomycotina</taxon>
        <taxon>Eurotiomycetes</taxon>
        <taxon>Eurotiomycetidae</taxon>
        <taxon>Eurotiales</taxon>
        <taxon>Aspergillaceae</taxon>
        <taxon>Penicillium</taxon>
    </lineage>
</organism>
<reference evidence="3" key="2">
    <citation type="journal article" date="2023" name="IMA Fungus">
        <title>Comparative genomic study of the Penicillium genus elucidates a diverse pangenome and 15 lateral gene transfer events.</title>
        <authorList>
            <person name="Petersen C."/>
            <person name="Sorensen T."/>
            <person name="Nielsen M.R."/>
            <person name="Sondergaard T.E."/>
            <person name="Sorensen J.L."/>
            <person name="Fitzpatrick D.A."/>
            <person name="Frisvad J.C."/>
            <person name="Nielsen K.L."/>
        </authorList>
    </citation>
    <scope>NUCLEOTIDE SEQUENCE</scope>
    <source>
        <strain evidence="3">IBT 19713</strain>
    </source>
</reference>
<dbReference type="OrthoDB" id="407410at2759"/>
<keyword evidence="2" id="KW-0472">Membrane</keyword>
<dbReference type="RefSeq" id="XP_058333688.1">
    <property type="nucleotide sequence ID" value="XM_058470547.1"/>
</dbReference>
<evidence type="ECO:0000256" key="2">
    <source>
        <dbReference type="SAM" id="Phobius"/>
    </source>
</evidence>
<feature type="transmembrane region" description="Helical" evidence="2">
    <location>
        <begin position="53"/>
        <end position="73"/>
    </location>
</feature>